<dbReference type="InterPro" id="IPR011059">
    <property type="entry name" value="Metal-dep_hydrolase_composite"/>
</dbReference>
<proteinExistence type="predicted"/>
<dbReference type="NCBIfam" id="TIGR02022">
    <property type="entry name" value="hutF"/>
    <property type="match status" value="1"/>
</dbReference>
<dbReference type="PANTHER" id="PTHR11271">
    <property type="entry name" value="GUANINE DEAMINASE"/>
    <property type="match status" value="1"/>
</dbReference>
<dbReference type="NCBIfam" id="NF006681">
    <property type="entry name" value="PRK09229.1-2"/>
    <property type="match status" value="1"/>
</dbReference>
<feature type="domain" description="Amidohydrolase-related" evidence="5">
    <location>
        <begin position="52"/>
        <end position="437"/>
    </location>
</feature>
<evidence type="ECO:0000313" key="6">
    <source>
        <dbReference type="EMBL" id="VAW03754.1"/>
    </source>
</evidence>
<dbReference type="Gene3D" id="2.30.40.10">
    <property type="entry name" value="Urease, subunit C, domain 1"/>
    <property type="match status" value="1"/>
</dbReference>
<keyword evidence="2" id="KW-0479">Metal-binding</keyword>
<dbReference type="GO" id="GO:0046872">
    <property type="term" value="F:metal ion binding"/>
    <property type="evidence" value="ECO:0007669"/>
    <property type="project" value="UniProtKB-KW"/>
</dbReference>
<dbReference type="PANTHER" id="PTHR11271:SF48">
    <property type="entry name" value="AMIDOHYDROLASE-RELATED DOMAIN-CONTAINING PROTEIN"/>
    <property type="match status" value="1"/>
</dbReference>
<name>A0A3B0T4K4_9ZZZZ</name>
<dbReference type="InterPro" id="IPR006680">
    <property type="entry name" value="Amidohydro-rel"/>
</dbReference>
<dbReference type="SUPFAM" id="SSF51338">
    <property type="entry name" value="Composite domain of metallo-dependent hydrolases"/>
    <property type="match status" value="1"/>
</dbReference>
<dbReference type="SUPFAM" id="SSF51556">
    <property type="entry name" value="Metallo-dependent hydrolases"/>
    <property type="match status" value="1"/>
</dbReference>
<dbReference type="EMBL" id="UOEJ01000176">
    <property type="protein sequence ID" value="VAW03754.1"/>
    <property type="molecule type" value="Genomic_DNA"/>
</dbReference>
<dbReference type="NCBIfam" id="NF006684">
    <property type="entry name" value="PRK09229.1-5"/>
    <property type="match status" value="1"/>
</dbReference>
<organism evidence="6">
    <name type="scientific">hydrothermal vent metagenome</name>
    <dbReference type="NCBI Taxonomy" id="652676"/>
    <lineage>
        <taxon>unclassified sequences</taxon>
        <taxon>metagenomes</taxon>
        <taxon>ecological metagenomes</taxon>
    </lineage>
</organism>
<dbReference type="GO" id="GO:0019239">
    <property type="term" value="F:deaminase activity"/>
    <property type="evidence" value="ECO:0007669"/>
    <property type="project" value="TreeGrafter"/>
</dbReference>
<dbReference type="AlphaFoldDB" id="A0A3B0T4K4"/>
<dbReference type="Pfam" id="PF01979">
    <property type="entry name" value="Amidohydro_1"/>
    <property type="match status" value="1"/>
</dbReference>
<comment type="cofactor">
    <cofactor evidence="1">
        <name>Zn(2+)</name>
        <dbReference type="ChEBI" id="CHEBI:29105"/>
    </cofactor>
</comment>
<protein>
    <submittedName>
        <fullName evidence="6">Formiminoglutamic iminohydrolase</fullName>
        <ecNumber evidence="6">3.5.3.13</ecNumber>
    </submittedName>
</protein>
<accession>A0A3B0T4K4</accession>
<sequence length="461" mass="51222">MKCPMQKIKFDKALLGDQWHKDVTVDIDDHGLVTHVGFSGADDRNRQIVKGFVLPGMPNVHSHAFQRAMAGLAEYTTGHMDSFWTWREVMYRFAQKISPDDLYDIARQLYLEMVMAGYTSVCEFHYLHHQPDGSPYDNKAEMSLAIMRAAQDVGIALTHLPVLYMSSDFGGRALHDQQARFGHGAGQYCHLLDQLHHDFKGRENQRLGVAFHSLRAVPPEAIDQVISHINSLDDTAPLHIHIAEQVKELEACLDWSGQRPVEWLLDHQPLDHRWCLVHATHLTDGEITGLAGSGAVAAICPTTEANLGDGFFPLKDYLDQGGQMAIGSDSHISVSPVAELRLLEYGQRLKYQQRNIAANKARPHTGRNLYLDALQGGRAASGLNTGAIEVGKRADFIILDAASPLLAGGSDDHILDRFIFSGNVNPVRDVMIGGKWIVRDKKHTGSEIITKKFNDCMAKIL</sequence>
<evidence type="ECO:0000256" key="1">
    <source>
        <dbReference type="ARBA" id="ARBA00001947"/>
    </source>
</evidence>
<evidence type="ECO:0000256" key="2">
    <source>
        <dbReference type="ARBA" id="ARBA00022723"/>
    </source>
</evidence>
<gene>
    <name evidence="6" type="ORF">MNBD_ALPHA01-2344</name>
</gene>
<dbReference type="InterPro" id="IPR010252">
    <property type="entry name" value="HutF"/>
</dbReference>
<dbReference type="CDD" id="cd01313">
    <property type="entry name" value="Met_dep_hydrolase_E"/>
    <property type="match status" value="1"/>
</dbReference>
<dbReference type="InterPro" id="IPR032466">
    <property type="entry name" value="Metal_Hydrolase"/>
</dbReference>
<evidence type="ECO:0000256" key="3">
    <source>
        <dbReference type="ARBA" id="ARBA00022801"/>
    </source>
</evidence>
<dbReference type="InterPro" id="IPR051607">
    <property type="entry name" value="Metallo-dep_hydrolases"/>
</dbReference>
<evidence type="ECO:0000259" key="5">
    <source>
        <dbReference type="Pfam" id="PF01979"/>
    </source>
</evidence>
<dbReference type="Gene3D" id="3.20.20.140">
    <property type="entry name" value="Metal-dependent hydrolases"/>
    <property type="match status" value="1"/>
</dbReference>
<dbReference type="EC" id="3.5.3.13" evidence="6"/>
<reference evidence="6" key="1">
    <citation type="submission" date="2018-06" db="EMBL/GenBank/DDBJ databases">
        <authorList>
            <person name="Zhirakovskaya E."/>
        </authorList>
    </citation>
    <scope>NUCLEOTIDE SEQUENCE</scope>
</reference>
<evidence type="ECO:0000256" key="4">
    <source>
        <dbReference type="ARBA" id="ARBA00022833"/>
    </source>
</evidence>
<dbReference type="GO" id="GO:0005829">
    <property type="term" value="C:cytosol"/>
    <property type="evidence" value="ECO:0007669"/>
    <property type="project" value="TreeGrafter"/>
</dbReference>
<dbReference type="GO" id="GO:0050416">
    <property type="term" value="F:formimidoylglutamate deiminase activity"/>
    <property type="evidence" value="ECO:0007669"/>
    <property type="project" value="UniProtKB-EC"/>
</dbReference>
<keyword evidence="4" id="KW-0862">Zinc</keyword>
<keyword evidence="3 6" id="KW-0378">Hydrolase</keyword>